<feature type="domain" description="Fibronectin type-III" evidence="4">
    <location>
        <begin position="354"/>
        <end position="448"/>
    </location>
</feature>
<dbReference type="RefSeq" id="XP_012195480.1">
    <property type="nucleotide sequence ID" value="XM_012340090.1"/>
</dbReference>
<reference evidence="5 6" key="1">
    <citation type="journal article" date="2013" name="PLoS Genet.">
        <title>Distinctive expansion of potential virulence genes in the genome of the oomycete fish pathogen Saprolegnia parasitica.</title>
        <authorList>
            <person name="Jiang R.H."/>
            <person name="de Bruijn I."/>
            <person name="Haas B.J."/>
            <person name="Belmonte R."/>
            <person name="Lobach L."/>
            <person name="Christie J."/>
            <person name="van den Ackerveken G."/>
            <person name="Bottin A."/>
            <person name="Bulone V."/>
            <person name="Diaz-Moreno S.M."/>
            <person name="Dumas B."/>
            <person name="Fan L."/>
            <person name="Gaulin E."/>
            <person name="Govers F."/>
            <person name="Grenville-Briggs L.J."/>
            <person name="Horner N.R."/>
            <person name="Levin J.Z."/>
            <person name="Mammella M."/>
            <person name="Meijer H.J."/>
            <person name="Morris P."/>
            <person name="Nusbaum C."/>
            <person name="Oome S."/>
            <person name="Phillips A.J."/>
            <person name="van Rooyen D."/>
            <person name="Rzeszutek E."/>
            <person name="Saraiva M."/>
            <person name="Secombes C.J."/>
            <person name="Seidl M.F."/>
            <person name="Snel B."/>
            <person name="Stassen J.H."/>
            <person name="Sykes S."/>
            <person name="Tripathy S."/>
            <person name="van den Berg H."/>
            <person name="Vega-Arreguin J.C."/>
            <person name="Wawra S."/>
            <person name="Young S.K."/>
            <person name="Zeng Q."/>
            <person name="Dieguez-Uribeondo J."/>
            <person name="Russ C."/>
            <person name="Tyler B.M."/>
            <person name="van West P."/>
        </authorList>
    </citation>
    <scope>NUCLEOTIDE SEQUENCE [LARGE SCALE GENOMIC DNA]</scope>
    <source>
        <strain evidence="5 6">CBS 223.65</strain>
    </source>
</reference>
<dbReference type="PANTHER" id="PTHR13817:SF73">
    <property type="entry name" value="FIBRONECTIN TYPE-III DOMAIN-CONTAINING PROTEIN"/>
    <property type="match status" value="1"/>
</dbReference>
<evidence type="ECO:0000313" key="6">
    <source>
        <dbReference type="Proteomes" id="UP000030745"/>
    </source>
</evidence>
<dbReference type="InterPro" id="IPR003961">
    <property type="entry name" value="FN3_dom"/>
</dbReference>
<evidence type="ECO:0000313" key="5">
    <source>
        <dbReference type="EMBL" id="KDO33844.1"/>
    </source>
</evidence>
<dbReference type="PANTHER" id="PTHR13817">
    <property type="entry name" value="TITIN"/>
    <property type="match status" value="1"/>
</dbReference>
<proteinExistence type="predicted"/>
<dbReference type="VEuPathDB" id="FungiDB:SPRG_01723"/>
<dbReference type="CDD" id="cd00063">
    <property type="entry name" value="FN3"/>
    <property type="match status" value="4"/>
</dbReference>
<dbReference type="KEGG" id="spar:SPRG_01723"/>
<evidence type="ECO:0000259" key="4">
    <source>
        <dbReference type="PROSITE" id="PS50853"/>
    </source>
</evidence>
<dbReference type="Gene3D" id="2.60.40.10">
    <property type="entry name" value="Immunoglobulins"/>
    <property type="match status" value="4"/>
</dbReference>
<dbReference type="SUPFAM" id="SSF117281">
    <property type="entry name" value="Kelch motif"/>
    <property type="match status" value="2"/>
</dbReference>
<dbReference type="SMART" id="SM00060">
    <property type="entry name" value="FN3"/>
    <property type="match status" value="4"/>
</dbReference>
<dbReference type="Gene3D" id="2.120.10.80">
    <property type="entry name" value="Kelch-type beta propeller"/>
    <property type="match status" value="2"/>
</dbReference>
<feature type="compositionally biased region" description="Polar residues" evidence="2">
    <location>
        <begin position="740"/>
        <end position="752"/>
    </location>
</feature>
<dbReference type="InterPro" id="IPR015915">
    <property type="entry name" value="Kelch-typ_b-propeller"/>
</dbReference>
<feature type="region of interest" description="Disordered" evidence="2">
    <location>
        <begin position="724"/>
        <end position="766"/>
    </location>
</feature>
<keyword evidence="1" id="KW-0677">Repeat</keyword>
<feature type="domain" description="Fibronectin type-III" evidence="4">
    <location>
        <begin position="815"/>
        <end position="907"/>
    </location>
</feature>
<organism evidence="5 6">
    <name type="scientific">Saprolegnia parasitica (strain CBS 223.65)</name>
    <dbReference type="NCBI Taxonomy" id="695850"/>
    <lineage>
        <taxon>Eukaryota</taxon>
        <taxon>Sar</taxon>
        <taxon>Stramenopiles</taxon>
        <taxon>Oomycota</taxon>
        <taxon>Saprolegniomycetes</taxon>
        <taxon>Saprolegniales</taxon>
        <taxon>Saprolegniaceae</taxon>
        <taxon>Saprolegnia</taxon>
    </lineage>
</organism>
<evidence type="ECO:0000256" key="3">
    <source>
        <dbReference type="SAM" id="SignalP"/>
    </source>
</evidence>
<name>A0A067CT20_SAPPC</name>
<feature type="compositionally biased region" description="Gly residues" evidence="2">
    <location>
        <begin position="724"/>
        <end position="734"/>
    </location>
</feature>
<sequence length="1471" mass="153385">MGSKRHGAALVLLLLAASMRAHMLPVVSTAPMLDRHICTLPTIAFKATWPAATSDGGPVVAYELQYRAIASAEWTTASNTITGGVSSNPAYQVQTIVSTGHSAASVIAGGYFRLSSSYDGVVNIDVETGRSSTPLISHQATADQVQQALHAIEDLLDVRVTRDGPDANGGYRWHVTFHEQHPRPLLSIRSSNLDNGDVTVLLNRGDGPMCEGSCGYVLGPLHNATSYIVRVRAKNDAGSGPWSIESNALLTCAQSVPDAVRELRAISSTEVSVTLAWGAPKTPHWLPILRYEMGYQCDFDPAWSTLTTASPTVAISGLRAHATCLFRVQAANAVGFGPMGPTLTATTQASVPSPPQTVTLAASAATPEELTLAFTAPTDDGGLPLVGFRVAYKPVYGFEWVELKLSNATSVQLRNVQAYTRYIARVAAVNAIGPSAYVASAIVRSNARREFPAPPRDDITVLPNARCIRLGTVSSVAANANDLVYMGGTANGGVNGNDGQNGLIVLHLYSTLGLRAQELVFDPSAGDIQTFQVPRPDTGTSWAYVDVFAWGGGGGSGKNQVCPTCSAGGGGGFSRAPFAVTPGDVFVLTIGGGGRGYRNGGDGGAGGGGHGGHGDFAGGGGGGASLVRRGDTLLVVAAGGGGGGSTDYCCSNGGGGGGNEGAPGVAVSAATLQLPLDTCSRDEFHSRFVYGDNRDFTGRPAHDNNIEFGFSPYADYSQLALPGAGGSSQAGGAPGQQSSYRHTTTTRASSNGYHLHGGQGGDSKNGGGGGGSGFYGGGGGGGGLAGAGGGGGAGYVNCALAYTSRLYVPPPSLLVPRNLTVSSTPHALQLTWLPPPAGLLDTVTGYLVEVAPGVANENFATAGTTTSTSFVLDGLPPATEYAVRVKVLARYNHGTKGARVTATTANVPENVWTWVPPKQLMQGNVGAGLYHTDAPTAESQPTPSLRRGHSLVAIEEFVYLFGGFGPGYGCQRGNTGGCSTSARENNELWRYHSPTQTWLQLLVPSGPSPREKHSAVNLGGAHMLLFGGRRLQADNSPVLFNDVWLLTGASVWSTVTTGLTTGVNLPIPDGLDLWTTAVARTDVSATCIAAMTVTLVLQHACPSSLEIGLYGPGPDTFSPLQDDSISGVGATAEATWSIETFNQTTFGRSRTTPTAPSTRGHRVELFASANATACTPGTTTMKFSSNGSASNRPLEPFEAFLHLPAGGVWTLQIHDTAQDGNSGVLLSWSISWTMQPCVPSYEWSNLTPLIAGVPPTPRYEHAAIVVGTSMFVYGGKTTGLVNANDLYRLDYVAGSSSNAWVTLSAMPLQRYHRPSGHLSYLSPFELLRISSGLTAAIFDDSTDTVELMQSSVSTPGDPLVGIPVAGRSPRQRYFGAVAGLETSSELKLVLFGGQDHTGFLGDTWELRMRQPPNRLFPQSDVCAWRPTNTRVQVEWSASCGWTSGTMQACPVSSILLAAYCSQTYQSIANLY</sequence>
<keyword evidence="6" id="KW-1185">Reference proteome</keyword>
<gene>
    <name evidence="5" type="ORF">SPRG_01723</name>
</gene>
<feature type="domain" description="Fibronectin type-III" evidence="4">
    <location>
        <begin position="259"/>
        <end position="350"/>
    </location>
</feature>
<accession>A0A067CT20</accession>
<dbReference type="Proteomes" id="UP000030745">
    <property type="component" value="Unassembled WGS sequence"/>
</dbReference>
<keyword evidence="3" id="KW-0732">Signal</keyword>
<dbReference type="InterPro" id="IPR050964">
    <property type="entry name" value="Striated_Muscle_Regulatory"/>
</dbReference>
<dbReference type="PROSITE" id="PS50853">
    <property type="entry name" value="FN3"/>
    <property type="match status" value="3"/>
</dbReference>
<dbReference type="OMA" id="LLTETWW"/>
<dbReference type="InterPro" id="IPR036116">
    <property type="entry name" value="FN3_sf"/>
</dbReference>
<protein>
    <recommendedName>
        <fullName evidence="4">Fibronectin type-III domain-containing protein</fullName>
    </recommendedName>
</protein>
<feature type="compositionally biased region" description="Gly residues" evidence="2">
    <location>
        <begin position="755"/>
        <end position="766"/>
    </location>
</feature>
<dbReference type="SUPFAM" id="SSF49265">
    <property type="entry name" value="Fibronectin type III"/>
    <property type="match status" value="2"/>
</dbReference>
<dbReference type="STRING" id="695850.A0A067CT20"/>
<evidence type="ECO:0000256" key="1">
    <source>
        <dbReference type="ARBA" id="ARBA00022737"/>
    </source>
</evidence>
<dbReference type="EMBL" id="KK583192">
    <property type="protein sequence ID" value="KDO33844.1"/>
    <property type="molecule type" value="Genomic_DNA"/>
</dbReference>
<feature type="chain" id="PRO_5001634858" description="Fibronectin type-III domain-containing protein" evidence="3">
    <location>
        <begin position="22"/>
        <end position="1471"/>
    </location>
</feature>
<dbReference type="InterPro" id="IPR013783">
    <property type="entry name" value="Ig-like_fold"/>
</dbReference>
<dbReference type="GeneID" id="24124304"/>
<evidence type="ECO:0000256" key="2">
    <source>
        <dbReference type="SAM" id="MobiDB-lite"/>
    </source>
</evidence>
<feature type="signal peptide" evidence="3">
    <location>
        <begin position="1"/>
        <end position="21"/>
    </location>
</feature>
<dbReference type="OrthoDB" id="73403at2759"/>
<dbReference type="Pfam" id="PF00041">
    <property type="entry name" value="fn3"/>
    <property type="match status" value="2"/>
</dbReference>